<keyword evidence="1" id="KW-0223">Dioxygenase</keyword>
<accession>A0A0C4EE62</accession>
<reference evidence="2" key="4">
    <citation type="journal article" date="2015" name="G3 (Bethesda)">
        <title>Genome sequences of three phytopathogenic species of the Magnaporthaceae family of fungi.</title>
        <authorList>
            <person name="Okagaki L.H."/>
            <person name="Nunes C.C."/>
            <person name="Sailsbery J."/>
            <person name="Clay B."/>
            <person name="Brown D."/>
            <person name="John T."/>
            <person name="Oh Y."/>
            <person name="Young N."/>
            <person name="Fitzgerald M."/>
            <person name="Haas B.J."/>
            <person name="Zeng Q."/>
            <person name="Young S."/>
            <person name="Adiconis X."/>
            <person name="Fan L."/>
            <person name="Levin J.Z."/>
            <person name="Mitchell T.K."/>
            <person name="Okubara P.A."/>
            <person name="Farman M.L."/>
            <person name="Kohn L.M."/>
            <person name="Birren B."/>
            <person name="Ma L.-J."/>
            <person name="Dean R.A."/>
        </authorList>
    </citation>
    <scope>NUCLEOTIDE SEQUENCE</scope>
    <source>
        <strain evidence="2">ATCC 64411 / 73-15</strain>
    </source>
</reference>
<evidence type="ECO:0000313" key="3">
    <source>
        <dbReference type="Proteomes" id="UP000011715"/>
    </source>
</evidence>
<dbReference type="OrthoDB" id="2349068at2759"/>
<dbReference type="PANTHER" id="PTHR32332:SF20">
    <property type="entry name" value="2-NITROPROPANE DIOXYGENASE-LIKE PROTEIN"/>
    <property type="match status" value="1"/>
</dbReference>
<proteinExistence type="predicted"/>
<dbReference type="EMBL" id="ADBL01002712">
    <property type="status" value="NOT_ANNOTATED_CDS"/>
    <property type="molecule type" value="Genomic_DNA"/>
</dbReference>
<dbReference type="AlphaFoldDB" id="A0A0C4EE62"/>
<dbReference type="eggNOG" id="ENOG502RHJM">
    <property type="taxonomic scope" value="Eukaryota"/>
</dbReference>
<evidence type="ECO:0000313" key="2">
    <source>
        <dbReference type="EnsemblFungi" id="MAPG_11027T0"/>
    </source>
</evidence>
<evidence type="ECO:0000313" key="1">
    <source>
        <dbReference type="EMBL" id="KLU92080.1"/>
    </source>
</evidence>
<reference evidence="3" key="2">
    <citation type="submission" date="2010-05" db="EMBL/GenBank/DDBJ databases">
        <title>The genome sequence of Magnaporthe poae strain ATCC 64411.</title>
        <authorList>
            <person name="Ma L.-J."/>
            <person name="Dead R."/>
            <person name="Young S."/>
            <person name="Zeng Q."/>
            <person name="Koehrsen M."/>
            <person name="Alvarado L."/>
            <person name="Berlin A."/>
            <person name="Chapman S.B."/>
            <person name="Chen Z."/>
            <person name="Freedman E."/>
            <person name="Gellesch M."/>
            <person name="Goldberg J."/>
            <person name="Griggs A."/>
            <person name="Gujja S."/>
            <person name="Heilman E.R."/>
            <person name="Heiman D."/>
            <person name="Hepburn T."/>
            <person name="Howarth C."/>
            <person name="Jen D."/>
            <person name="Larson L."/>
            <person name="Mehta T."/>
            <person name="Neiman D."/>
            <person name="Pearson M."/>
            <person name="Roberts A."/>
            <person name="Saif S."/>
            <person name="Shea T."/>
            <person name="Shenoy N."/>
            <person name="Sisk P."/>
            <person name="Stolte C."/>
            <person name="Sykes S."/>
            <person name="Walk T."/>
            <person name="White J."/>
            <person name="Yandava C."/>
            <person name="Haas B."/>
            <person name="Nusbaum C."/>
            <person name="Birren B."/>
        </authorList>
    </citation>
    <scope>NUCLEOTIDE SEQUENCE [LARGE SCALE GENOMIC DNA]</scope>
    <source>
        <strain evidence="3">ATCC 64411 / 73-15</strain>
    </source>
</reference>
<reference evidence="1" key="3">
    <citation type="submission" date="2011-03" db="EMBL/GenBank/DDBJ databases">
        <title>Annotation of Magnaporthe poae ATCC 64411.</title>
        <authorList>
            <person name="Ma L.-J."/>
            <person name="Dead R."/>
            <person name="Young S.K."/>
            <person name="Zeng Q."/>
            <person name="Gargeya S."/>
            <person name="Fitzgerald M."/>
            <person name="Haas B."/>
            <person name="Abouelleil A."/>
            <person name="Alvarado L."/>
            <person name="Arachchi H.M."/>
            <person name="Berlin A."/>
            <person name="Brown A."/>
            <person name="Chapman S.B."/>
            <person name="Chen Z."/>
            <person name="Dunbar C."/>
            <person name="Freedman E."/>
            <person name="Gearin G."/>
            <person name="Gellesch M."/>
            <person name="Goldberg J."/>
            <person name="Griggs A."/>
            <person name="Gujja S."/>
            <person name="Heiman D."/>
            <person name="Howarth C."/>
            <person name="Larson L."/>
            <person name="Lui A."/>
            <person name="MacDonald P.J.P."/>
            <person name="Mehta T."/>
            <person name="Montmayeur A."/>
            <person name="Murphy C."/>
            <person name="Neiman D."/>
            <person name="Pearson M."/>
            <person name="Priest M."/>
            <person name="Roberts A."/>
            <person name="Saif S."/>
            <person name="Shea T."/>
            <person name="Shenoy N."/>
            <person name="Sisk P."/>
            <person name="Stolte C."/>
            <person name="Sykes S."/>
            <person name="Yandava C."/>
            <person name="Wortman J."/>
            <person name="Nusbaum C."/>
            <person name="Birren B."/>
        </authorList>
    </citation>
    <scope>NUCLEOTIDE SEQUENCE</scope>
    <source>
        <strain evidence="1">ATCC 64411</strain>
    </source>
</reference>
<protein>
    <submittedName>
        <fullName evidence="1">2-nitropropane dioxygenase</fullName>
    </submittedName>
</protein>
<dbReference type="OMA" id="WNDEYDG"/>
<reference evidence="1" key="1">
    <citation type="submission" date="2010-05" db="EMBL/GenBank/DDBJ databases">
        <title>The Genome Sequence of Magnaporthe poae strain ATCC 64411.</title>
        <authorList>
            <consortium name="The Broad Institute Genome Sequencing Platform"/>
            <consortium name="Broad Institute Genome Sequencing Center for Infectious Disease"/>
            <person name="Ma L.-J."/>
            <person name="Dead R."/>
            <person name="Young S."/>
            <person name="Zeng Q."/>
            <person name="Koehrsen M."/>
            <person name="Alvarado L."/>
            <person name="Berlin A."/>
            <person name="Chapman S.B."/>
            <person name="Chen Z."/>
            <person name="Freedman E."/>
            <person name="Gellesch M."/>
            <person name="Goldberg J."/>
            <person name="Griggs A."/>
            <person name="Gujja S."/>
            <person name="Heilman E.R."/>
            <person name="Heiman D."/>
            <person name="Hepburn T."/>
            <person name="Howarth C."/>
            <person name="Jen D."/>
            <person name="Larson L."/>
            <person name="Mehta T."/>
            <person name="Neiman D."/>
            <person name="Pearson M."/>
            <person name="Roberts A."/>
            <person name="Saif S."/>
            <person name="Shea T."/>
            <person name="Shenoy N."/>
            <person name="Sisk P."/>
            <person name="Stolte C."/>
            <person name="Sykes S."/>
            <person name="Walk T."/>
            <person name="White J."/>
            <person name="Yandava C."/>
            <person name="Haas B."/>
            <person name="Nusbaum C."/>
            <person name="Birren B."/>
        </authorList>
    </citation>
    <scope>NUCLEOTIDE SEQUENCE</scope>
    <source>
        <strain evidence="1">ATCC 64411</strain>
    </source>
</reference>
<keyword evidence="3" id="KW-1185">Reference proteome</keyword>
<keyword evidence="1" id="KW-0560">Oxidoreductase</keyword>
<dbReference type="EnsemblFungi" id="MAPG_11027T0">
    <property type="protein sequence ID" value="MAPG_11027T0"/>
    <property type="gene ID" value="MAPG_11027"/>
</dbReference>
<dbReference type="Proteomes" id="UP000011715">
    <property type="component" value="Unassembled WGS sequence"/>
</dbReference>
<dbReference type="VEuPathDB" id="FungiDB:MAPG_11027"/>
<dbReference type="Gene3D" id="3.20.20.70">
    <property type="entry name" value="Aldolase class I"/>
    <property type="match status" value="1"/>
</dbReference>
<name>A0A0C4EE62_MAGP6</name>
<organism evidence="2 3">
    <name type="scientific">Magnaporthiopsis poae (strain ATCC 64411 / 73-15)</name>
    <name type="common">Kentucky bluegrass fungus</name>
    <name type="synonym">Magnaporthe poae</name>
    <dbReference type="NCBI Taxonomy" id="644358"/>
    <lineage>
        <taxon>Eukaryota</taxon>
        <taxon>Fungi</taxon>
        <taxon>Dikarya</taxon>
        <taxon>Ascomycota</taxon>
        <taxon>Pezizomycotina</taxon>
        <taxon>Sordariomycetes</taxon>
        <taxon>Sordariomycetidae</taxon>
        <taxon>Magnaporthales</taxon>
        <taxon>Magnaporthaceae</taxon>
        <taxon>Magnaporthiopsis</taxon>
    </lineage>
</organism>
<reference evidence="2" key="5">
    <citation type="submission" date="2015-06" db="UniProtKB">
        <authorList>
            <consortium name="EnsemblFungi"/>
        </authorList>
    </citation>
    <scope>IDENTIFICATION</scope>
    <source>
        <strain evidence="2">ATCC 64411</strain>
    </source>
</reference>
<dbReference type="STRING" id="644358.A0A0C4EE62"/>
<sequence length="165" mass="17502">MLDAEFAGRDIGLVAAGGIADGRGVAAALALGADGAVLGTRFLVSKEAATPDWQRKVYLETKDGGLTTNKSDFHDQVRGTSKIWPAFYDGRAIISQSYRDHLAGVPVEEVINRYNAASATEDKSRMVSWAGSAVGLVNEPLPAGEIVVKVREQVKATVRAMQSLA</sequence>
<dbReference type="Pfam" id="PF03060">
    <property type="entry name" value="NMO"/>
    <property type="match status" value="1"/>
</dbReference>
<dbReference type="SUPFAM" id="SSF51412">
    <property type="entry name" value="Inosine monophosphate dehydrogenase (IMPDH)"/>
    <property type="match status" value="1"/>
</dbReference>
<dbReference type="PANTHER" id="PTHR32332">
    <property type="entry name" value="2-NITROPROPANE DIOXYGENASE"/>
    <property type="match status" value="1"/>
</dbReference>
<dbReference type="EMBL" id="GL876979">
    <property type="protein sequence ID" value="KLU92080.1"/>
    <property type="molecule type" value="Genomic_DNA"/>
</dbReference>
<dbReference type="InterPro" id="IPR013785">
    <property type="entry name" value="Aldolase_TIM"/>
</dbReference>
<gene>
    <name evidence="1" type="ORF">MAPG_11027</name>
</gene>
<dbReference type="GO" id="GO:0051213">
    <property type="term" value="F:dioxygenase activity"/>
    <property type="evidence" value="ECO:0007669"/>
    <property type="project" value="UniProtKB-KW"/>
</dbReference>